<evidence type="ECO:0000313" key="3">
    <source>
        <dbReference type="Proteomes" id="UP000475862"/>
    </source>
</evidence>
<dbReference type="AlphaFoldDB" id="A0A6G0TBZ2"/>
<proteinExistence type="predicted"/>
<keyword evidence="3" id="KW-1185">Reference proteome</keyword>
<evidence type="ECO:0000313" key="2">
    <source>
        <dbReference type="EMBL" id="KAE9530463.1"/>
    </source>
</evidence>
<dbReference type="EMBL" id="VYZN01000042">
    <property type="protein sequence ID" value="KAE9530463.1"/>
    <property type="molecule type" value="Genomic_DNA"/>
</dbReference>
<name>A0A6G0TBZ2_APHGL</name>
<accession>A0A6G0TBZ2</accession>
<gene>
    <name evidence="2" type="ORF">AGLY_010925</name>
</gene>
<feature type="region of interest" description="Disordered" evidence="1">
    <location>
        <begin position="261"/>
        <end position="281"/>
    </location>
</feature>
<organism evidence="2 3">
    <name type="scientific">Aphis glycines</name>
    <name type="common">Soybean aphid</name>
    <dbReference type="NCBI Taxonomy" id="307491"/>
    <lineage>
        <taxon>Eukaryota</taxon>
        <taxon>Metazoa</taxon>
        <taxon>Ecdysozoa</taxon>
        <taxon>Arthropoda</taxon>
        <taxon>Hexapoda</taxon>
        <taxon>Insecta</taxon>
        <taxon>Pterygota</taxon>
        <taxon>Neoptera</taxon>
        <taxon>Paraneoptera</taxon>
        <taxon>Hemiptera</taxon>
        <taxon>Sternorrhyncha</taxon>
        <taxon>Aphidomorpha</taxon>
        <taxon>Aphidoidea</taxon>
        <taxon>Aphididae</taxon>
        <taxon>Aphidini</taxon>
        <taxon>Aphis</taxon>
        <taxon>Aphis</taxon>
    </lineage>
</organism>
<evidence type="ECO:0000256" key="1">
    <source>
        <dbReference type="SAM" id="MobiDB-lite"/>
    </source>
</evidence>
<feature type="compositionally biased region" description="Basic and acidic residues" evidence="1">
    <location>
        <begin position="261"/>
        <end position="275"/>
    </location>
</feature>
<comment type="caution">
    <text evidence="2">The sequence shown here is derived from an EMBL/GenBank/DDBJ whole genome shotgun (WGS) entry which is preliminary data.</text>
</comment>
<reference evidence="2 3" key="1">
    <citation type="submission" date="2019-08" db="EMBL/GenBank/DDBJ databases">
        <title>The genome of the soybean aphid Biotype 1, its phylome, world population structure and adaptation to the North American continent.</title>
        <authorList>
            <person name="Giordano R."/>
            <person name="Donthu R.K."/>
            <person name="Hernandez A.G."/>
            <person name="Wright C.L."/>
            <person name="Zimin A.V."/>
        </authorList>
    </citation>
    <scope>NUCLEOTIDE SEQUENCE [LARGE SCALE GENOMIC DNA]</scope>
    <source>
        <tissue evidence="2">Whole aphids</tissue>
    </source>
</reference>
<sequence length="415" mass="48707">MTLYVCLHKFIVTHVWQHFGRSQVDAADLYHVDRKRSWRFGDEMRVDEHQRRSVPDHVVPSRFAVHHPDVGQPRHDLDVRKQRHVGQPLRETVHGRAAVHQVRYVRRAGFRAEQQHLQGRDHGRRDGVDFGDAQPVRQVRQARRVERLQQDHVVPAVGAAAQQVPDRAEVEERVTDVALEAALRHRRQHVHHRTELLDHVHRVHHRVDGEHLRRVDFRVILPVAGRQRRDDRHLVPGGQQVQYGLHVLPVAPTAVRFDRQYSRAEHPGTRLRDQQPEQQSEKNTYINTTMIRSVINETLVRWSMNECQNIEYDLKRNINLTKMQVNEPKLKYSESVSIEIDSTRFNDKFHFVVAHRSAPVVRGLKTLNSKFIRMKNLLFLIAISLYLLKKQKANYTLKKILTLSKSRFLSFVVNK</sequence>
<protein>
    <submittedName>
        <fullName evidence="2">Uncharacterized protein</fullName>
    </submittedName>
</protein>
<dbReference type="Proteomes" id="UP000475862">
    <property type="component" value="Unassembled WGS sequence"/>
</dbReference>